<keyword evidence="3" id="KW-1185">Reference proteome</keyword>
<feature type="transmembrane region" description="Helical" evidence="1">
    <location>
        <begin position="132"/>
        <end position="154"/>
    </location>
</feature>
<gene>
    <name evidence="2" type="ORF">HMPREF9180_1482</name>
</gene>
<keyword evidence="1" id="KW-1133">Transmembrane helix</keyword>
<feature type="transmembrane region" description="Helical" evidence="1">
    <location>
        <begin position="91"/>
        <end position="112"/>
    </location>
</feature>
<proteinExistence type="predicted"/>
<keyword evidence="1" id="KW-0472">Membrane</keyword>
<organism evidence="2 3">
    <name type="scientific">Streptococcus peroris ATCC 700780</name>
    <dbReference type="NCBI Taxonomy" id="888746"/>
    <lineage>
        <taxon>Bacteria</taxon>
        <taxon>Bacillati</taxon>
        <taxon>Bacillota</taxon>
        <taxon>Bacilli</taxon>
        <taxon>Lactobacillales</taxon>
        <taxon>Streptococcaceae</taxon>
        <taxon>Streptococcus</taxon>
    </lineage>
</organism>
<reference evidence="2 3" key="1">
    <citation type="submission" date="2010-12" db="EMBL/GenBank/DDBJ databases">
        <authorList>
            <person name="Muzny D."/>
            <person name="Qin X."/>
            <person name="Deng J."/>
            <person name="Jiang H."/>
            <person name="Liu Y."/>
            <person name="Qu J."/>
            <person name="Song X.-Z."/>
            <person name="Zhang L."/>
            <person name="Thornton R."/>
            <person name="Coyle M."/>
            <person name="Francisco L."/>
            <person name="Jackson L."/>
            <person name="Javaid M."/>
            <person name="Korchina V."/>
            <person name="Kovar C."/>
            <person name="Mata R."/>
            <person name="Mathew T."/>
            <person name="Ngo R."/>
            <person name="Nguyen L."/>
            <person name="Nguyen N."/>
            <person name="Okwuonu G."/>
            <person name="Ongeri F."/>
            <person name="Pham C."/>
            <person name="Simmons D."/>
            <person name="Wilczek-Boney K."/>
            <person name="Hale W."/>
            <person name="Jakkamsetti A."/>
            <person name="Pham P."/>
            <person name="Ruth R."/>
            <person name="San Lucas F."/>
            <person name="Warren J."/>
            <person name="Zhang J."/>
            <person name="Zhao Z."/>
            <person name="Zhou C."/>
            <person name="Zhu D."/>
            <person name="Lee S."/>
            <person name="Bess C."/>
            <person name="Blankenburg K."/>
            <person name="Forbes L."/>
            <person name="Fu Q."/>
            <person name="Gubbala S."/>
            <person name="Hirani K."/>
            <person name="Jayaseelan J.C."/>
            <person name="Lara F."/>
            <person name="Munidasa M."/>
            <person name="Palculict T."/>
            <person name="Patil S."/>
            <person name="Pu L.-L."/>
            <person name="Saada N."/>
            <person name="Tang L."/>
            <person name="Weissenberger G."/>
            <person name="Zhu Y."/>
            <person name="Hemphill L."/>
            <person name="Shang Y."/>
            <person name="Youmans B."/>
            <person name="Ayvaz T."/>
            <person name="Ross M."/>
            <person name="Santibanez J."/>
            <person name="Aqrawi P."/>
            <person name="Gross S."/>
            <person name="Joshi V."/>
            <person name="Fowler G."/>
            <person name="Nazareth L."/>
            <person name="Reid J."/>
            <person name="Worley K."/>
            <person name="Petrosino J."/>
            <person name="Highlander S."/>
            <person name="Gibbs R."/>
        </authorList>
    </citation>
    <scope>NUCLEOTIDE SEQUENCE [LARGE SCALE GENOMIC DNA]</scope>
    <source>
        <strain evidence="2 3">ATCC 700780</strain>
    </source>
</reference>
<dbReference type="OrthoDB" id="2237060at2"/>
<dbReference type="Proteomes" id="UP000010304">
    <property type="component" value="Unassembled WGS sequence"/>
</dbReference>
<feature type="transmembrane region" description="Helical" evidence="1">
    <location>
        <begin position="7"/>
        <end position="30"/>
    </location>
</feature>
<comment type="caution">
    <text evidence="2">The sequence shown here is derived from an EMBL/GenBank/DDBJ whole genome shotgun (WGS) entry which is preliminary data.</text>
</comment>
<dbReference type="AlphaFoldDB" id="E8KDC7"/>
<dbReference type="RefSeq" id="WP_006146253.1">
    <property type="nucleotide sequence ID" value="NZ_GL732463.1"/>
</dbReference>
<dbReference type="EMBL" id="AEVF01000013">
    <property type="protein sequence ID" value="EFX40025.1"/>
    <property type="molecule type" value="Genomic_DNA"/>
</dbReference>
<protein>
    <recommendedName>
        <fullName evidence="4">ABC transporter permease</fullName>
    </recommendedName>
</protein>
<accession>E8KDC7</accession>
<evidence type="ECO:0000256" key="1">
    <source>
        <dbReference type="SAM" id="Phobius"/>
    </source>
</evidence>
<evidence type="ECO:0000313" key="3">
    <source>
        <dbReference type="Proteomes" id="UP000010304"/>
    </source>
</evidence>
<dbReference type="STRING" id="888746.HMPREF9180_1482"/>
<dbReference type="HOGENOM" id="CLU_1524302_0_0_9"/>
<name>E8KDC7_9STRE</name>
<evidence type="ECO:0000313" key="2">
    <source>
        <dbReference type="EMBL" id="EFX40025.1"/>
    </source>
</evidence>
<sequence length="169" mass="18816">MKKKPIYLWVLLILSALCSAYSLLGVLVPIPKIDHLPTIKGVSAEYNKQMVAYTIKIAEHNHSLFNVILIVLSAVLVTAALVYLVRDNIQLANYIYIGYIFLAIIGTIYNFLGVQQGLALFTDPTIRMGAGIGANGVIIVFIIINIVFLALVFYNMWRQQKELAEASEE</sequence>
<feature type="transmembrane region" description="Helical" evidence="1">
    <location>
        <begin position="64"/>
        <end position="84"/>
    </location>
</feature>
<keyword evidence="1" id="KW-0812">Transmembrane</keyword>
<evidence type="ECO:0008006" key="4">
    <source>
        <dbReference type="Google" id="ProtNLM"/>
    </source>
</evidence>